<protein>
    <submittedName>
        <fullName evidence="2">Uncharacterized protein</fullName>
    </submittedName>
</protein>
<feature type="region of interest" description="Disordered" evidence="1">
    <location>
        <begin position="58"/>
        <end position="78"/>
    </location>
</feature>
<accession>A0ABQ9I9H5</accession>
<evidence type="ECO:0000313" key="3">
    <source>
        <dbReference type="Proteomes" id="UP001159363"/>
    </source>
</evidence>
<evidence type="ECO:0000313" key="2">
    <source>
        <dbReference type="EMBL" id="KAJ8893281.1"/>
    </source>
</evidence>
<evidence type="ECO:0000256" key="1">
    <source>
        <dbReference type="SAM" id="MobiDB-lite"/>
    </source>
</evidence>
<feature type="region of interest" description="Disordered" evidence="1">
    <location>
        <begin position="1"/>
        <end position="23"/>
    </location>
</feature>
<keyword evidence="3" id="KW-1185">Reference proteome</keyword>
<dbReference type="EMBL" id="JARBHB010000002">
    <property type="protein sequence ID" value="KAJ8893281.1"/>
    <property type="molecule type" value="Genomic_DNA"/>
</dbReference>
<gene>
    <name evidence="2" type="ORF">PR048_005872</name>
</gene>
<proteinExistence type="predicted"/>
<organism evidence="2 3">
    <name type="scientific">Dryococelus australis</name>
    <dbReference type="NCBI Taxonomy" id="614101"/>
    <lineage>
        <taxon>Eukaryota</taxon>
        <taxon>Metazoa</taxon>
        <taxon>Ecdysozoa</taxon>
        <taxon>Arthropoda</taxon>
        <taxon>Hexapoda</taxon>
        <taxon>Insecta</taxon>
        <taxon>Pterygota</taxon>
        <taxon>Neoptera</taxon>
        <taxon>Polyneoptera</taxon>
        <taxon>Phasmatodea</taxon>
        <taxon>Verophasmatodea</taxon>
        <taxon>Anareolatae</taxon>
        <taxon>Phasmatidae</taxon>
        <taxon>Eurycanthinae</taxon>
        <taxon>Dryococelus</taxon>
    </lineage>
</organism>
<feature type="region of interest" description="Disordered" evidence="1">
    <location>
        <begin position="135"/>
        <end position="158"/>
    </location>
</feature>
<sequence length="576" mass="64222">MEQRRNARAGETGDPRENPLTSRIVPYLDYGGDGKAEGQCDLHDAGRVVVRPLGGDTAAADEHQQEGAQELGHQHPPDVPVVRDVLQPQDRLRLCNTARTPDFHPPAYCAQHSDTYFGCFKNRHKVIPTLSAGQRQPKLISGPPRHHEQGTMKQRAPGSVYDAGREAKYTLTDNHRRPVCVLHVPFSPAAPFSHVSRKNRTISRWSEDSVLELHIAETLRTRQVCQARQQAPIKSSPAQHVLISAGSTPPHVFLLTTLTCWETPLSFLKNCDTGDNYAELTMLSSILSIKMEDFLIYFQEKMPILLRVIMVHINWSEEHIQQFRNERAGKAGEPRETPPNSGIVRHDSHTYSTLTAANDQTIGNRVCEGLRLVLPSITETNASDRERVRRAGTTGLSRPEALISGARACPRTRCVTSQGQGCSSPHCDVASPRDWYDGPCVRLSTACCPVGCRAACWRAGCQALIGEWCSNVWSASDAGFLACEPRLEFAVLRVWFYTLTAPAPTRVGSHLSITYITWENQTCVDRYNAALKRRDFGCTSELSPAMLLRCVTKVHPLWLRVSCGRPVLRPRTTWCR</sequence>
<comment type="caution">
    <text evidence="2">The sequence shown here is derived from an EMBL/GenBank/DDBJ whole genome shotgun (WGS) entry which is preliminary data.</text>
</comment>
<feature type="compositionally biased region" description="Basic and acidic residues" evidence="1">
    <location>
        <begin position="326"/>
        <end position="336"/>
    </location>
</feature>
<reference evidence="2 3" key="1">
    <citation type="submission" date="2023-02" db="EMBL/GenBank/DDBJ databases">
        <title>LHISI_Scaffold_Assembly.</title>
        <authorList>
            <person name="Stuart O.P."/>
            <person name="Cleave R."/>
            <person name="Magrath M.J.L."/>
            <person name="Mikheyev A.S."/>
        </authorList>
    </citation>
    <scope>NUCLEOTIDE SEQUENCE [LARGE SCALE GENOMIC DNA]</scope>
    <source>
        <strain evidence="2">Daus_M_001</strain>
        <tissue evidence="2">Leg muscle</tissue>
    </source>
</reference>
<dbReference type="Proteomes" id="UP001159363">
    <property type="component" value="Chromosome 2"/>
</dbReference>
<feature type="region of interest" description="Disordered" evidence="1">
    <location>
        <begin position="326"/>
        <end position="347"/>
    </location>
</feature>
<name>A0ABQ9I9H5_9NEOP</name>